<dbReference type="Gene3D" id="3.40.1690.10">
    <property type="entry name" value="secretion proteins EscU"/>
    <property type="match status" value="1"/>
</dbReference>
<organism evidence="14 15">
    <name type="scientific">Rhodopila globiformis</name>
    <name type="common">Rhodopseudomonas globiformis</name>
    <dbReference type="NCBI Taxonomy" id="1071"/>
    <lineage>
        <taxon>Bacteria</taxon>
        <taxon>Pseudomonadati</taxon>
        <taxon>Pseudomonadota</taxon>
        <taxon>Alphaproteobacteria</taxon>
        <taxon>Acetobacterales</taxon>
        <taxon>Acetobacteraceae</taxon>
        <taxon>Rhodopila</taxon>
    </lineage>
</organism>
<evidence type="ECO:0000256" key="9">
    <source>
        <dbReference type="ARBA" id="ARBA00022989"/>
    </source>
</evidence>
<comment type="similarity">
    <text evidence="2">Belongs to the type III secretion exporter family.</text>
</comment>
<feature type="transmembrane region" description="Helical" evidence="13">
    <location>
        <begin position="70"/>
        <end position="90"/>
    </location>
</feature>
<evidence type="ECO:0000256" key="4">
    <source>
        <dbReference type="ARBA" id="ARBA00022448"/>
    </source>
</evidence>
<evidence type="ECO:0000256" key="7">
    <source>
        <dbReference type="ARBA" id="ARBA00022795"/>
    </source>
</evidence>
<keyword evidence="11" id="KW-1006">Bacterial flagellum protein export</keyword>
<dbReference type="GO" id="GO:0009306">
    <property type="term" value="P:protein secretion"/>
    <property type="evidence" value="ECO:0007669"/>
    <property type="project" value="InterPro"/>
</dbReference>
<dbReference type="GO" id="GO:0044781">
    <property type="term" value="P:bacterial-type flagellum organization"/>
    <property type="evidence" value="ECO:0007669"/>
    <property type="project" value="UniProtKB-KW"/>
</dbReference>
<keyword evidence="6 13" id="KW-0812">Transmembrane</keyword>
<evidence type="ECO:0000256" key="3">
    <source>
        <dbReference type="ARBA" id="ARBA00021622"/>
    </source>
</evidence>
<dbReference type="PANTHER" id="PTHR30531">
    <property type="entry name" value="FLAGELLAR BIOSYNTHETIC PROTEIN FLHB"/>
    <property type="match status" value="1"/>
</dbReference>
<keyword evidence="10 13" id="KW-0472">Membrane</keyword>
<keyword evidence="4" id="KW-0813">Transport</keyword>
<protein>
    <recommendedName>
        <fullName evidence="3">Flagellar biosynthetic protein FlhB</fullName>
    </recommendedName>
</protein>
<evidence type="ECO:0000256" key="13">
    <source>
        <dbReference type="SAM" id="Phobius"/>
    </source>
</evidence>
<evidence type="ECO:0000256" key="1">
    <source>
        <dbReference type="ARBA" id="ARBA00004651"/>
    </source>
</evidence>
<accession>A0A2S6MZK9</accession>
<evidence type="ECO:0000256" key="10">
    <source>
        <dbReference type="ARBA" id="ARBA00023136"/>
    </source>
</evidence>
<dbReference type="Gene3D" id="6.10.250.2080">
    <property type="match status" value="1"/>
</dbReference>
<dbReference type="Proteomes" id="UP000239724">
    <property type="component" value="Unassembled WGS sequence"/>
</dbReference>
<dbReference type="FunFam" id="3.40.1690.10:FF:000001">
    <property type="entry name" value="Flagellar biosynthetic protein FlhB"/>
    <property type="match status" value="1"/>
</dbReference>
<keyword evidence="5" id="KW-1003">Cell membrane</keyword>
<dbReference type="GO" id="GO:0005886">
    <property type="term" value="C:plasma membrane"/>
    <property type="evidence" value="ECO:0007669"/>
    <property type="project" value="UniProtKB-SubCell"/>
</dbReference>
<feature type="transmembrane region" description="Helical" evidence="13">
    <location>
        <begin position="183"/>
        <end position="201"/>
    </location>
</feature>
<comment type="function">
    <text evidence="12">Required for formation of the rod structure in the basal body of the flagellar apparatus. Together with FliI and FliH, may constitute the export apparatus of flagellin.</text>
</comment>
<dbReference type="AlphaFoldDB" id="A0A2S6MZK9"/>
<keyword evidence="7" id="KW-1005">Bacterial flagellum biogenesis</keyword>
<evidence type="ECO:0000256" key="6">
    <source>
        <dbReference type="ARBA" id="ARBA00022692"/>
    </source>
</evidence>
<evidence type="ECO:0000313" key="14">
    <source>
        <dbReference type="EMBL" id="PPQ27778.1"/>
    </source>
</evidence>
<keyword evidence="15" id="KW-1185">Reference proteome</keyword>
<evidence type="ECO:0000313" key="15">
    <source>
        <dbReference type="Proteomes" id="UP000239724"/>
    </source>
</evidence>
<dbReference type="PRINTS" id="PR00950">
    <property type="entry name" value="TYPE3IMSPROT"/>
</dbReference>
<gene>
    <name evidence="14" type="ORF">CCS01_26690</name>
</gene>
<feature type="transmembrane region" description="Helical" evidence="13">
    <location>
        <begin position="110"/>
        <end position="143"/>
    </location>
</feature>
<name>A0A2S6MZK9_RHOGL</name>
<dbReference type="EMBL" id="NHRY01000254">
    <property type="protein sequence ID" value="PPQ27778.1"/>
    <property type="molecule type" value="Genomic_DNA"/>
</dbReference>
<dbReference type="Pfam" id="PF01312">
    <property type="entry name" value="Bac_export_2"/>
    <property type="match status" value="1"/>
</dbReference>
<reference evidence="14 15" key="1">
    <citation type="journal article" date="2018" name="Arch. Microbiol.">
        <title>New insights into the metabolic potential of the phototrophic purple bacterium Rhodopila globiformis DSM 161(T) from its draft genome sequence and evidence for a vanadium-dependent nitrogenase.</title>
        <authorList>
            <person name="Imhoff J.F."/>
            <person name="Rahn T."/>
            <person name="Kunzel S."/>
            <person name="Neulinger S.C."/>
        </authorList>
    </citation>
    <scope>NUCLEOTIDE SEQUENCE [LARGE SCALE GENOMIC DNA]</scope>
    <source>
        <strain evidence="14 15">DSM 161</strain>
    </source>
</reference>
<keyword evidence="8" id="KW-0653">Protein transport</keyword>
<feature type="transmembrane region" description="Helical" evidence="13">
    <location>
        <begin position="221"/>
        <end position="244"/>
    </location>
</feature>
<comment type="subcellular location">
    <subcellularLocation>
        <location evidence="1">Cell membrane</location>
        <topology evidence="1">Multi-pass membrane protein</topology>
    </subcellularLocation>
</comment>
<evidence type="ECO:0000256" key="11">
    <source>
        <dbReference type="ARBA" id="ARBA00023225"/>
    </source>
</evidence>
<evidence type="ECO:0000256" key="2">
    <source>
        <dbReference type="ARBA" id="ARBA00010690"/>
    </source>
</evidence>
<evidence type="ECO:0000256" key="5">
    <source>
        <dbReference type="ARBA" id="ARBA00022475"/>
    </source>
</evidence>
<comment type="caution">
    <text evidence="14">The sequence shown here is derived from an EMBL/GenBank/DDBJ whole genome shotgun (WGS) entry which is preliminary data.</text>
</comment>
<dbReference type="InterPro" id="IPR006135">
    <property type="entry name" value="T3SS_substrate_exporter"/>
</dbReference>
<sequence length="393" mass="43280">MFWRRRFPACWATAWRDGRTCRRCCAQRDPSPVAETDSEDRTFEASARKLAQARERGEVPVSREGAQAGVYIAALVAIVLTAGTTVAQIRDILLPMLDQPDGLINATPAGLQAAALAVCKAIGLAIAPVFALLIGATLLPYVLQGSITLSLERLGFKPSHLSPAEAVKRTFSPRALFEFAKSLLKVLVIAVTCYVLARPLYQESMSLVGADFSVLPHLLQAAVTKMLLAATLSAVIIAGVDVPFQHLSFLRRMRMTREEMKEEMRSVEGDPHVKGRLKRLRRQRARRRMMHDVPKATVVITNPTHVAVALRYERGKDAAPVVLAKGADLVALRIKEVARKSDVPISESPPLARALYSAVEIGEMIPREHFEAVAKIIGIVWARRQKGTFRNQN</sequence>
<evidence type="ECO:0000256" key="8">
    <source>
        <dbReference type="ARBA" id="ARBA00022927"/>
    </source>
</evidence>
<keyword evidence="9 13" id="KW-1133">Transmembrane helix</keyword>
<dbReference type="InterPro" id="IPR029025">
    <property type="entry name" value="T3SS_substrate_exporter_C"/>
</dbReference>
<proteinExistence type="inferred from homology"/>
<evidence type="ECO:0000256" key="12">
    <source>
        <dbReference type="ARBA" id="ARBA00025078"/>
    </source>
</evidence>
<dbReference type="SUPFAM" id="SSF160544">
    <property type="entry name" value="EscU C-terminal domain-like"/>
    <property type="match status" value="1"/>
</dbReference>
<dbReference type="PANTHER" id="PTHR30531:SF12">
    <property type="entry name" value="FLAGELLAR BIOSYNTHETIC PROTEIN FLHB"/>
    <property type="match status" value="1"/>
</dbReference>